<sequence>MPNLYTKKRVSFGDKNDSDIPRHQYHRTLRSAIELSVTSYSYQELNGTAYQWDNVAPEVALVILQDTQNTGVFITKEVIESLGSTDTYNVIVLNKILETLYTNPDYSLFTQKLALHVAGKQSAQLTVEALKLAGITSLDKFDGIYTNFFLEQKKLIKNFPNFTKVKESDDYHQLIDFLASNPLYDKFLKSFTERLAHEFNQNRNEANKVTPPAEINKKSLDTFFSSISYELVLKSLEEEVLEKNKFYVQIINNKLHYSVITPNGQTITDSITPAQLNLDFDQNTSEEEIKNALPAILKITSQRNHTTDLALDSTLSLKTKVMDYLFGEVHHDLFLSHLPSFNLVKDEGYKFSIYHWLQLGNLQRLQDHIVTGACNRYYQELETFVNQAKKPFPDNIEFQKEVNSVSTLMTEIVKLVASLDANPSTKDTELDQKISALIEHLKWLKDYYAQTPLVKPGETLPSTYGNFYEFVRKIIFNSTSDKVINYVADSNDSSKYWKLNLVELINNLVNDQKTAVARDINDKNIRQILVDENNKTIVPAKLLREQLKENISTQLKNNTHHYYTLRSYENDNLNLHQAPVSFRGGYFADALDSTKSLAQKLTRRGEFSADSHLLIGQENNIKKHEVRSGTATVFASSGVDGTRSATDKFDIAMHFGGNKGVKIMYILRGKNAFHSQYYLAPLDKNNFNEIAYTHINPSDYVMTILYDKNNTILDVIPGNLTDEIHGVSDFAKEILLTGIEFYNVKHNPNYANTVKLPNPTKQNKTPAQHLYEQKSLLKILQSHTTEPTPTESPKQLGSVRIRRGLTTDGYKKLSMETIAPETKTTPIMEDTMTLPSSPFKHIHTRLAEVKVEAQKHYNMRHVLTLKNFGGWSDRERKLQEDHNRILQPGFMSGDINSQLMHARVAKVEWLTDILVPKMQTALLLHIAARLITDYRVDIEEINELAQKLSISFYDKYFVDLAEIEHRISQTLDVLDTSGVYSQCVKKANHRMVEIYPTLKEDSWDYQTKLASCLEIEKNKVRKQTTNRAMSDFLNKYFENYALEHKLEKKTVYLPKDNRDFVFLGAAASGKSTISSQYISSQDKKDYVSLATDDYRGICRPYTQDFESQEIEQVFIRTQDSAFLISELVEDRMRSKKLERPNIIVDGVTYKPSHRELIGSNNNSIIVCACLDDMPQVVKRSYDRAVEENTGSADKGRHINTTSLIDMHKTASINLIKYCAPNSTITLYDTNITRGTIPPLIATVDTHGEKTLTISKDKGALVRLASFFNKARVNVSAKSDDSLFFTKLKKAEFQIDSLFAVMDFDYKIVLHDENSQPCLTVAKGTDGKIVMNIVNPVQLEKKIQDSTGLEKQLLNMILLYARCGTLKEVHKQCLLHDNNIDTLVAEILTSTPQLQNKFSAETTLK</sequence>
<dbReference type="OrthoDB" id="5649340at2"/>
<name>A0A0W0SM46_9GAMM</name>
<gene>
    <name evidence="1" type="ORF">Lbru_1355</name>
</gene>
<comment type="caution">
    <text evidence="1">The sequence shown here is derived from an EMBL/GenBank/DDBJ whole genome shotgun (WGS) entry which is preliminary data.</text>
</comment>
<accession>A0A0W0SM46</accession>
<dbReference type="Proteomes" id="UP000054742">
    <property type="component" value="Unassembled WGS sequence"/>
</dbReference>
<dbReference type="STRING" id="29422.Lbru_1355"/>
<dbReference type="Gene3D" id="3.40.50.300">
    <property type="entry name" value="P-loop containing nucleotide triphosphate hydrolases"/>
    <property type="match status" value="1"/>
</dbReference>
<dbReference type="PATRIC" id="fig|29422.6.peg.1434"/>
<reference evidence="1 2" key="1">
    <citation type="submission" date="2015-11" db="EMBL/GenBank/DDBJ databases">
        <title>Genomic analysis of 38 Legionella species identifies large and diverse effector repertoires.</title>
        <authorList>
            <person name="Burstein D."/>
            <person name="Amaro F."/>
            <person name="Zusman T."/>
            <person name="Lifshitz Z."/>
            <person name="Cohen O."/>
            <person name="Gilbert J.A."/>
            <person name="Pupko T."/>
            <person name="Shuman H.A."/>
            <person name="Segal G."/>
        </authorList>
    </citation>
    <scope>NUCLEOTIDE SEQUENCE [LARGE SCALE GENOMIC DNA]</scope>
    <source>
        <strain evidence="1 2">ATCC 43878</strain>
    </source>
</reference>
<organism evidence="1 2">
    <name type="scientific">Legionella brunensis</name>
    <dbReference type="NCBI Taxonomy" id="29422"/>
    <lineage>
        <taxon>Bacteria</taxon>
        <taxon>Pseudomonadati</taxon>
        <taxon>Pseudomonadota</taxon>
        <taxon>Gammaproteobacteria</taxon>
        <taxon>Legionellales</taxon>
        <taxon>Legionellaceae</taxon>
        <taxon>Legionella</taxon>
    </lineage>
</organism>
<proteinExistence type="predicted"/>
<keyword evidence="2" id="KW-1185">Reference proteome</keyword>
<dbReference type="RefSeq" id="WP_058441438.1">
    <property type="nucleotide sequence ID" value="NZ_CAAAHU010000023.1"/>
</dbReference>
<protein>
    <submittedName>
        <fullName evidence="1">Coiled-coil protein</fullName>
    </submittedName>
</protein>
<dbReference type="EMBL" id="LNXV01000009">
    <property type="protein sequence ID" value="KTC84487.1"/>
    <property type="molecule type" value="Genomic_DNA"/>
</dbReference>
<evidence type="ECO:0000313" key="2">
    <source>
        <dbReference type="Proteomes" id="UP000054742"/>
    </source>
</evidence>
<dbReference type="InterPro" id="IPR027417">
    <property type="entry name" value="P-loop_NTPase"/>
</dbReference>
<evidence type="ECO:0000313" key="1">
    <source>
        <dbReference type="EMBL" id="KTC84487.1"/>
    </source>
</evidence>